<feature type="non-terminal residue" evidence="2">
    <location>
        <position position="1"/>
    </location>
</feature>
<dbReference type="PANTHER" id="PTHR35617:SF3">
    <property type="entry name" value="CORE-BINDING (CB) DOMAIN-CONTAINING PROTEIN"/>
    <property type="match status" value="1"/>
</dbReference>
<dbReference type="Proteomes" id="UP000242474">
    <property type="component" value="Unassembled WGS sequence"/>
</dbReference>
<name>A0A2G5B0H6_COERN</name>
<evidence type="ECO:0000313" key="3">
    <source>
        <dbReference type="Proteomes" id="UP000242474"/>
    </source>
</evidence>
<keyword evidence="1" id="KW-0238">DNA-binding</keyword>
<proteinExistence type="predicted"/>
<dbReference type="InterPro" id="IPR010998">
    <property type="entry name" value="Integrase_recombinase_N"/>
</dbReference>
<gene>
    <name evidence="2" type="ORF">COEREDRAFT_27510</name>
</gene>
<dbReference type="SUPFAM" id="SSF47823">
    <property type="entry name" value="lambda integrase-like, N-terminal domain"/>
    <property type="match status" value="1"/>
</dbReference>
<protein>
    <recommendedName>
        <fullName evidence="4">Core-binding (CB) domain-containing protein</fullName>
    </recommendedName>
</protein>
<evidence type="ECO:0000256" key="1">
    <source>
        <dbReference type="ARBA" id="ARBA00023125"/>
    </source>
</evidence>
<dbReference type="OrthoDB" id="2287509at2759"/>
<feature type="non-terminal residue" evidence="2">
    <location>
        <position position="221"/>
    </location>
</feature>
<dbReference type="PANTHER" id="PTHR35617">
    <property type="entry name" value="PHAGE_INTEGRASE DOMAIN-CONTAINING PROTEIN"/>
    <property type="match status" value="1"/>
</dbReference>
<keyword evidence="3" id="KW-1185">Reference proteome</keyword>
<accession>A0A2G5B0H6</accession>
<evidence type="ECO:0008006" key="4">
    <source>
        <dbReference type="Google" id="ProtNLM"/>
    </source>
</evidence>
<sequence length="221" mass="24543">EITQTTSAGTAAQYDRAWNAFAQWCNANNTDPLSNKEADVVNFLYAHYAHSGQTLNVYRSAIASVWNIYFDTQPLAERPAVKALFTNKRKKGAPPAQRRHIWKVSDAIHRLELDGAPELLSDADLAARTAFLMALATIWRPRSDLGRLQYCDVEFIGPSDAPTGMHLFARTTKEGGTKSATIQRLPGEHNVCPVRYAAAYAARTDARRAELSTDHTFFITS</sequence>
<dbReference type="AlphaFoldDB" id="A0A2G5B0H6"/>
<reference evidence="2 3" key="1">
    <citation type="journal article" date="2015" name="Genome Biol. Evol.">
        <title>Phylogenomic analyses indicate that early fungi evolved digesting cell walls of algal ancestors of land plants.</title>
        <authorList>
            <person name="Chang Y."/>
            <person name="Wang S."/>
            <person name="Sekimoto S."/>
            <person name="Aerts A.L."/>
            <person name="Choi C."/>
            <person name="Clum A."/>
            <person name="LaButti K.M."/>
            <person name="Lindquist E.A."/>
            <person name="Yee Ngan C."/>
            <person name="Ohm R.A."/>
            <person name="Salamov A.A."/>
            <person name="Grigoriev I.V."/>
            <person name="Spatafora J.W."/>
            <person name="Berbee M.L."/>
        </authorList>
    </citation>
    <scope>NUCLEOTIDE SEQUENCE [LARGE SCALE GENOMIC DNA]</scope>
    <source>
        <strain evidence="2 3">NRRL 1564</strain>
    </source>
</reference>
<dbReference type="Gene3D" id="1.10.150.130">
    <property type="match status" value="1"/>
</dbReference>
<dbReference type="STRING" id="763665.A0A2G5B0H6"/>
<dbReference type="EMBL" id="KZ303706">
    <property type="protein sequence ID" value="PIA12519.1"/>
    <property type="molecule type" value="Genomic_DNA"/>
</dbReference>
<dbReference type="GO" id="GO:0003677">
    <property type="term" value="F:DNA binding"/>
    <property type="evidence" value="ECO:0007669"/>
    <property type="project" value="UniProtKB-KW"/>
</dbReference>
<organism evidence="2 3">
    <name type="scientific">Coemansia reversa (strain ATCC 12441 / NRRL 1564)</name>
    <dbReference type="NCBI Taxonomy" id="763665"/>
    <lineage>
        <taxon>Eukaryota</taxon>
        <taxon>Fungi</taxon>
        <taxon>Fungi incertae sedis</taxon>
        <taxon>Zoopagomycota</taxon>
        <taxon>Kickxellomycotina</taxon>
        <taxon>Kickxellomycetes</taxon>
        <taxon>Kickxellales</taxon>
        <taxon>Kickxellaceae</taxon>
        <taxon>Coemansia</taxon>
    </lineage>
</organism>
<evidence type="ECO:0000313" key="2">
    <source>
        <dbReference type="EMBL" id="PIA12519.1"/>
    </source>
</evidence>